<evidence type="ECO:0000313" key="1">
    <source>
        <dbReference type="EMBL" id="SVC15915.1"/>
    </source>
</evidence>
<feature type="non-terminal residue" evidence="1">
    <location>
        <position position="128"/>
    </location>
</feature>
<organism evidence="1">
    <name type="scientific">marine metagenome</name>
    <dbReference type="NCBI Taxonomy" id="408172"/>
    <lineage>
        <taxon>unclassified sequences</taxon>
        <taxon>metagenomes</taxon>
        <taxon>ecological metagenomes</taxon>
    </lineage>
</organism>
<accession>A0A382JW71</accession>
<reference evidence="1" key="1">
    <citation type="submission" date="2018-05" db="EMBL/GenBank/DDBJ databases">
        <authorList>
            <person name="Lanie J.A."/>
            <person name="Ng W.-L."/>
            <person name="Kazmierczak K.M."/>
            <person name="Andrzejewski T.M."/>
            <person name="Davidsen T.M."/>
            <person name="Wayne K.J."/>
            <person name="Tettelin H."/>
            <person name="Glass J.I."/>
            <person name="Rusch D."/>
            <person name="Podicherti R."/>
            <person name="Tsui H.-C.T."/>
            <person name="Winkler M.E."/>
        </authorList>
    </citation>
    <scope>NUCLEOTIDE SEQUENCE</scope>
</reference>
<name>A0A382JW71_9ZZZZ</name>
<protein>
    <submittedName>
        <fullName evidence="1">Uncharacterized protein</fullName>
    </submittedName>
</protein>
<gene>
    <name evidence="1" type="ORF">METZ01_LOCUS268769</name>
</gene>
<sequence length="128" mass="13946">MQALLRRVAVGLAVACLGPVVVSAQSPTEVPRTPWGTPQLDGVWDFRTLTPFERPEEYGDRAFLTEEEAAALEQGAVGRNQAADEAPAQRTEAGGSIGAYNQFWMDFGTKVVEERRTSLVIDPANGRR</sequence>
<dbReference type="AlphaFoldDB" id="A0A382JW71"/>
<proteinExistence type="predicted"/>
<dbReference type="EMBL" id="UINC01076599">
    <property type="protein sequence ID" value="SVC15915.1"/>
    <property type="molecule type" value="Genomic_DNA"/>
</dbReference>